<dbReference type="EMBL" id="PQFF01000074">
    <property type="protein sequence ID" value="RHZ84670.1"/>
    <property type="molecule type" value="Genomic_DNA"/>
</dbReference>
<organism evidence="1 2">
    <name type="scientific">Diversispora epigaea</name>
    <dbReference type="NCBI Taxonomy" id="1348612"/>
    <lineage>
        <taxon>Eukaryota</taxon>
        <taxon>Fungi</taxon>
        <taxon>Fungi incertae sedis</taxon>
        <taxon>Mucoromycota</taxon>
        <taxon>Glomeromycotina</taxon>
        <taxon>Glomeromycetes</taxon>
        <taxon>Diversisporales</taxon>
        <taxon>Diversisporaceae</taxon>
        <taxon>Diversispora</taxon>
    </lineage>
</organism>
<comment type="caution">
    <text evidence="1">The sequence shown here is derived from an EMBL/GenBank/DDBJ whole genome shotgun (WGS) entry which is preliminary data.</text>
</comment>
<evidence type="ECO:0000313" key="1">
    <source>
        <dbReference type="EMBL" id="RHZ84670.1"/>
    </source>
</evidence>
<dbReference type="Proteomes" id="UP000266861">
    <property type="component" value="Unassembled WGS sequence"/>
</dbReference>
<dbReference type="OrthoDB" id="2435290at2759"/>
<reference evidence="1 2" key="1">
    <citation type="submission" date="2018-08" db="EMBL/GenBank/DDBJ databases">
        <title>Genome and evolution of the arbuscular mycorrhizal fungus Diversispora epigaea (formerly Glomus versiforme) and its bacterial endosymbionts.</title>
        <authorList>
            <person name="Sun X."/>
            <person name="Fei Z."/>
            <person name="Harrison M."/>
        </authorList>
    </citation>
    <scope>NUCLEOTIDE SEQUENCE [LARGE SCALE GENOMIC DNA]</scope>
    <source>
        <strain evidence="1 2">IT104</strain>
    </source>
</reference>
<keyword evidence="2" id="KW-1185">Reference proteome</keyword>
<accession>A0A397JJI6</accession>
<gene>
    <name evidence="1" type="ORF">Glove_78g40</name>
</gene>
<dbReference type="AlphaFoldDB" id="A0A397JJI6"/>
<proteinExistence type="predicted"/>
<name>A0A397JJI6_9GLOM</name>
<protein>
    <submittedName>
        <fullName evidence="1">Uncharacterized protein</fullName>
    </submittedName>
</protein>
<sequence length="124" mass="14547">MGLNTCPSDGVTTCVQSPSTLDYDWENEKKSSLVVEFWENVTSLQKRKVETISERATLMEEHATTILKITSQQDQLIRENFTSRLENKDTDSFHYQKNVYEQLKKLLHEILITKELKNKINPKW</sequence>
<evidence type="ECO:0000313" key="2">
    <source>
        <dbReference type="Proteomes" id="UP000266861"/>
    </source>
</evidence>